<dbReference type="GO" id="GO:0005975">
    <property type="term" value="P:carbohydrate metabolic process"/>
    <property type="evidence" value="ECO:0007669"/>
    <property type="project" value="TreeGrafter"/>
</dbReference>
<dbReference type="AlphaFoldDB" id="A0A917ZJB2"/>
<dbReference type="Proteomes" id="UP000599578">
    <property type="component" value="Unassembled WGS sequence"/>
</dbReference>
<keyword evidence="5" id="KW-1185">Reference proteome</keyword>
<evidence type="ECO:0000256" key="1">
    <source>
        <dbReference type="ARBA" id="ARBA00022801"/>
    </source>
</evidence>
<reference evidence="4 5" key="1">
    <citation type="journal article" date="2014" name="Int. J. Syst. Evol. Microbiol.">
        <title>Complete genome sequence of Corynebacterium casei LMG S-19264T (=DSM 44701T), isolated from a smear-ripened cheese.</title>
        <authorList>
            <consortium name="US DOE Joint Genome Institute (JGI-PGF)"/>
            <person name="Walter F."/>
            <person name="Albersmeier A."/>
            <person name="Kalinowski J."/>
            <person name="Ruckert C."/>
        </authorList>
    </citation>
    <scope>NUCLEOTIDE SEQUENCE [LARGE SCALE GENOMIC DNA]</scope>
    <source>
        <strain evidence="4 5">CGMCC 1.7286</strain>
    </source>
</reference>
<sequence>MNSIFHFIPDRLLAGLLAVAGLLLAGPAPAALSVSPIFGDDMVLQRDMPLPVFGTARPGESVTVRLEWPGGETRSASSTADSSGNWQVSLAALPAIASTGELSVETSSETIGFSGVQAGEVWLCSGQSNMGYPLRNANGGDAAMAAAPDHNLRLFRMIAGNGPAASGWRLPDPDSAGDFSAVCYWMGLELSQWFARTEADVPIGLIQATHDGTAISHWQHDFGGEADDYEKMVQSIQPFPVKGVAWYQGESNGGDADYAVKLAAMIAEWRVDWGLASLPFGIIQLSDRSGWNWARNGQLLVSDADDNAFLVVIKDLPGGALHPPEKRPVGIRAAIGARGLVYGEAIEYSGPVRDPGVSHIEGSQLVLAWTHLGDGLFTDDGLDPGPFSVAAATGRFKRAQAVIDGDTVRVWSNQVSEPRRVRYAYDGTGNLFNAVSVATAGGTEVLDRLKASEFEIEVSGSGDDSTPPAAPTGLVASPGDGQVLLDWDDSAEADLAGYRLYRSTVSGGPYDPVNAGLIAASTYTDGGRSNGVTYWYVATAEDRAGNESGDSGEASATPIGAGGCTPVSMSVTSQVTWNEPASQGQKTGVAQVTVEDNCGDPVNGASVTGQFSGSFSCGTVDEYCTAVTEQGVATLRSADTAKGKVSVGFCVRAVDKEGLTFVSTGCE</sequence>
<evidence type="ECO:0000313" key="4">
    <source>
        <dbReference type="EMBL" id="GGO83572.1"/>
    </source>
</evidence>
<gene>
    <name evidence="4" type="ORF">GCM10011348_27670</name>
</gene>
<keyword evidence="1" id="KW-0378">Hydrolase</keyword>
<proteinExistence type="predicted"/>
<comment type="caution">
    <text evidence="4">The sequence shown here is derived from an EMBL/GenBank/DDBJ whole genome shotgun (WGS) entry which is preliminary data.</text>
</comment>
<accession>A0A917ZJB2</accession>
<dbReference type="InterPro" id="IPR005181">
    <property type="entry name" value="SASA"/>
</dbReference>
<evidence type="ECO:0000256" key="2">
    <source>
        <dbReference type="SAM" id="MobiDB-lite"/>
    </source>
</evidence>
<evidence type="ECO:0000259" key="3">
    <source>
        <dbReference type="Pfam" id="PF03629"/>
    </source>
</evidence>
<organism evidence="4 5">
    <name type="scientific">Marinobacterium nitratireducens</name>
    <dbReference type="NCBI Taxonomy" id="518897"/>
    <lineage>
        <taxon>Bacteria</taxon>
        <taxon>Pseudomonadati</taxon>
        <taxon>Pseudomonadota</taxon>
        <taxon>Gammaproteobacteria</taxon>
        <taxon>Oceanospirillales</taxon>
        <taxon>Oceanospirillaceae</taxon>
        <taxon>Marinobacterium</taxon>
    </lineage>
</organism>
<dbReference type="InterPro" id="IPR036116">
    <property type="entry name" value="FN3_sf"/>
</dbReference>
<dbReference type="EMBL" id="BMLT01000006">
    <property type="protein sequence ID" value="GGO83572.1"/>
    <property type="molecule type" value="Genomic_DNA"/>
</dbReference>
<dbReference type="InterPro" id="IPR013783">
    <property type="entry name" value="Ig-like_fold"/>
</dbReference>
<dbReference type="SUPFAM" id="SSF49265">
    <property type="entry name" value="Fibronectin type III"/>
    <property type="match status" value="1"/>
</dbReference>
<dbReference type="PANTHER" id="PTHR22901:SF0">
    <property type="entry name" value="SIALATE O-ACETYLESTERASE"/>
    <property type="match status" value="1"/>
</dbReference>
<protein>
    <recommendedName>
        <fullName evidence="3">Sialate O-acetylesterase domain-containing protein</fullName>
    </recommendedName>
</protein>
<dbReference type="SUPFAM" id="SSF52266">
    <property type="entry name" value="SGNH hydrolase"/>
    <property type="match status" value="1"/>
</dbReference>
<feature type="domain" description="Sialate O-acetylesterase" evidence="3">
    <location>
        <begin position="120"/>
        <end position="315"/>
    </location>
</feature>
<dbReference type="InterPro" id="IPR036514">
    <property type="entry name" value="SGNH_hydro_sf"/>
</dbReference>
<dbReference type="Gene3D" id="3.40.50.1110">
    <property type="entry name" value="SGNH hydrolase"/>
    <property type="match status" value="1"/>
</dbReference>
<dbReference type="GO" id="GO:0001681">
    <property type="term" value="F:sialate O-acetylesterase activity"/>
    <property type="evidence" value="ECO:0007669"/>
    <property type="project" value="InterPro"/>
</dbReference>
<dbReference type="InterPro" id="IPR039329">
    <property type="entry name" value="SIAE"/>
</dbReference>
<name>A0A917ZJB2_9GAMM</name>
<dbReference type="RefSeq" id="WP_188861197.1">
    <property type="nucleotide sequence ID" value="NZ_BMLT01000006.1"/>
</dbReference>
<dbReference type="PANTHER" id="PTHR22901">
    <property type="entry name" value="SIALATE O-ACETYLESTERASE"/>
    <property type="match status" value="1"/>
</dbReference>
<dbReference type="Gene3D" id="2.60.40.10">
    <property type="entry name" value="Immunoglobulins"/>
    <property type="match status" value="2"/>
</dbReference>
<feature type="region of interest" description="Disordered" evidence="2">
    <location>
        <begin position="458"/>
        <end position="481"/>
    </location>
</feature>
<evidence type="ECO:0000313" key="5">
    <source>
        <dbReference type="Proteomes" id="UP000599578"/>
    </source>
</evidence>
<dbReference type="Pfam" id="PF03629">
    <property type="entry name" value="SASA"/>
    <property type="match status" value="1"/>
</dbReference>